<dbReference type="STRING" id="1079859.SAMN04515674_11421"/>
<dbReference type="PANTHER" id="PTHR30572">
    <property type="entry name" value="MEMBRANE COMPONENT OF TRANSPORTER-RELATED"/>
    <property type="match status" value="1"/>
</dbReference>
<evidence type="ECO:0000259" key="7">
    <source>
        <dbReference type="Pfam" id="PF02687"/>
    </source>
</evidence>
<name>A0A1I5X9X1_9BACT</name>
<evidence type="ECO:0000256" key="3">
    <source>
        <dbReference type="ARBA" id="ARBA00022692"/>
    </source>
</evidence>
<feature type="transmembrane region" description="Helical" evidence="6">
    <location>
        <begin position="399"/>
        <end position="423"/>
    </location>
</feature>
<evidence type="ECO:0000256" key="1">
    <source>
        <dbReference type="ARBA" id="ARBA00004651"/>
    </source>
</evidence>
<dbReference type="InterPro" id="IPR003838">
    <property type="entry name" value="ABC3_permease_C"/>
</dbReference>
<organism evidence="9 10">
    <name type="scientific">Pseudarcicella hirudinis</name>
    <dbReference type="NCBI Taxonomy" id="1079859"/>
    <lineage>
        <taxon>Bacteria</taxon>
        <taxon>Pseudomonadati</taxon>
        <taxon>Bacteroidota</taxon>
        <taxon>Cytophagia</taxon>
        <taxon>Cytophagales</taxon>
        <taxon>Flectobacillaceae</taxon>
        <taxon>Pseudarcicella</taxon>
    </lineage>
</organism>
<dbReference type="AlphaFoldDB" id="A0A1I5X9X1"/>
<feature type="domain" description="ABC3 transporter permease C-terminal" evidence="7">
    <location>
        <begin position="704"/>
        <end position="813"/>
    </location>
</feature>
<feature type="transmembrane region" description="Helical" evidence="6">
    <location>
        <begin position="787"/>
        <end position="810"/>
    </location>
</feature>
<dbReference type="EMBL" id="FOXH01000014">
    <property type="protein sequence ID" value="SFQ28779.1"/>
    <property type="molecule type" value="Genomic_DNA"/>
</dbReference>
<evidence type="ECO:0000313" key="10">
    <source>
        <dbReference type="Proteomes" id="UP000199306"/>
    </source>
</evidence>
<dbReference type="InterPro" id="IPR050250">
    <property type="entry name" value="Macrolide_Exporter_MacB"/>
</dbReference>
<keyword evidence="3 6" id="KW-0812">Transmembrane</keyword>
<feature type="transmembrane region" description="Helical" evidence="6">
    <location>
        <begin position="701"/>
        <end position="723"/>
    </location>
</feature>
<dbReference type="GO" id="GO:0022857">
    <property type="term" value="F:transmembrane transporter activity"/>
    <property type="evidence" value="ECO:0007669"/>
    <property type="project" value="TreeGrafter"/>
</dbReference>
<evidence type="ECO:0000259" key="8">
    <source>
        <dbReference type="Pfam" id="PF12704"/>
    </source>
</evidence>
<accession>A0A1I5X9X1</accession>
<feature type="transmembrane region" description="Helical" evidence="6">
    <location>
        <begin position="21"/>
        <end position="41"/>
    </location>
</feature>
<protein>
    <submittedName>
        <fullName evidence="9">Putative ABC transport system permease protein</fullName>
    </submittedName>
</protein>
<gene>
    <name evidence="9" type="ORF">SAMN04515674_11421</name>
</gene>
<sequence length="824" mass="92551">MFRNHIKIALRNLQRNKIYSFINIVGLAIGMATCLLIMLFVKDELSYDRFFKNKDRIFQVNISGNFGGNEFSAGATPPPAGKTMASEFPEIETFTRIYKPGDVTVKYLKNGKTDLFFTESRVMAADSNFFKIFDYKMLEGNAQKCLQSPNSIVITEKMSLKYFGKTSALGQIITLDNTPMKITGVLENIPAQSSLQFDFLTSIKTYPIVAHFDWSWVWLQTSTYLLLKESPNDYRTIAGKLEKKFPVMVKNHAADAFRRIGQSFDDFMKKGGKWDFSLQPLSEVHLYSAGIQSGMISNQGDIKYVYIFSCIALFIVILACVNFMNLSTARSLKRAREVGVRKVLGSFKSGLIQQFLTESMLYSILASGIALVLVSLTLPVFGEISGKTLHLETLLSGKIILFIISVTFIIGLLSGSYPAFYLTSFKPVNVLKGGILKNSISSSMIRNGLVVFQFSVATILIISTIIIYQQLRFTQTKDLGLDKENVAVLTNAQKLGKNQEAFRQELLRLPEVLNASTSTSIPTRNYFADFYNLEESPKDKQTQKDITLSSYTVDYDFVPTLKIKLLQGRNFSKDFPSDSAAVILNETAAKQIGWKEPIGKYMTYPGNADQKFKVIGIAKDFDIESVRTSAFPFAIFHQSSHTYQTETSYITIRLKVGNLENSLQKLKSKWQDFSDDVPFDYTFLDNAFESLYRSEQQMQTIFSIFTGLAIFISCLGLFGLATYTTEQRNKEIGIRKVLGSSANQIVALLSKDFLKLVSISIVIASPVAWFVMHKWLQDFAYQIPIPWWAFVSAGVLSVSIALLTVSYQAVKAALANPVKSLRTE</sequence>
<feature type="transmembrane region" description="Helical" evidence="6">
    <location>
        <begin position="444"/>
        <end position="468"/>
    </location>
</feature>
<dbReference type="OrthoDB" id="5933722at2"/>
<dbReference type="Pfam" id="PF02687">
    <property type="entry name" value="FtsX"/>
    <property type="match status" value="2"/>
</dbReference>
<evidence type="ECO:0000256" key="5">
    <source>
        <dbReference type="ARBA" id="ARBA00023136"/>
    </source>
</evidence>
<proteinExistence type="predicted"/>
<evidence type="ECO:0000313" key="9">
    <source>
        <dbReference type="EMBL" id="SFQ28779.1"/>
    </source>
</evidence>
<dbReference type="PANTHER" id="PTHR30572:SF18">
    <property type="entry name" value="ABC-TYPE MACROLIDE FAMILY EXPORT SYSTEM PERMEASE COMPONENT 2"/>
    <property type="match status" value="1"/>
</dbReference>
<comment type="subcellular location">
    <subcellularLocation>
        <location evidence="1">Cell membrane</location>
        <topology evidence="1">Multi-pass membrane protein</topology>
    </subcellularLocation>
</comment>
<dbReference type="RefSeq" id="WP_092018894.1">
    <property type="nucleotide sequence ID" value="NZ_FOXH01000014.1"/>
</dbReference>
<feature type="transmembrane region" description="Helical" evidence="6">
    <location>
        <begin position="360"/>
        <end position="379"/>
    </location>
</feature>
<dbReference type="Proteomes" id="UP000199306">
    <property type="component" value="Unassembled WGS sequence"/>
</dbReference>
<reference evidence="9 10" key="1">
    <citation type="submission" date="2016-10" db="EMBL/GenBank/DDBJ databases">
        <authorList>
            <person name="de Groot N.N."/>
        </authorList>
    </citation>
    <scope>NUCLEOTIDE SEQUENCE [LARGE SCALE GENOMIC DNA]</scope>
    <source>
        <strain evidence="10">E92,LMG 26720,CCM 7988</strain>
    </source>
</reference>
<feature type="transmembrane region" description="Helical" evidence="6">
    <location>
        <begin position="304"/>
        <end position="326"/>
    </location>
</feature>
<evidence type="ECO:0000256" key="6">
    <source>
        <dbReference type="SAM" id="Phobius"/>
    </source>
</evidence>
<feature type="domain" description="MacB-like periplasmic core" evidence="8">
    <location>
        <begin position="460"/>
        <end position="658"/>
    </location>
</feature>
<evidence type="ECO:0000256" key="4">
    <source>
        <dbReference type="ARBA" id="ARBA00022989"/>
    </source>
</evidence>
<keyword evidence="2" id="KW-1003">Cell membrane</keyword>
<keyword evidence="5 6" id="KW-0472">Membrane</keyword>
<keyword evidence="4 6" id="KW-1133">Transmembrane helix</keyword>
<feature type="domain" description="ABC3 transporter permease C-terminal" evidence="7">
    <location>
        <begin position="310"/>
        <end position="424"/>
    </location>
</feature>
<feature type="transmembrane region" description="Helical" evidence="6">
    <location>
        <begin position="753"/>
        <end position="772"/>
    </location>
</feature>
<feature type="domain" description="MacB-like periplasmic core" evidence="8">
    <location>
        <begin position="20"/>
        <end position="210"/>
    </location>
</feature>
<evidence type="ECO:0000256" key="2">
    <source>
        <dbReference type="ARBA" id="ARBA00022475"/>
    </source>
</evidence>
<keyword evidence="10" id="KW-1185">Reference proteome</keyword>
<dbReference type="InterPro" id="IPR025857">
    <property type="entry name" value="MacB_PCD"/>
</dbReference>
<dbReference type="GO" id="GO:0005886">
    <property type="term" value="C:plasma membrane"/>
    <property type="evidence" value="ECO:0007669"/>
    <property type="project" value="UniProtKB-SubCell"/>
</dbReference>
<dbReference type="Pfam" id="PF12704">
    <property type="entry name" value="MacB_PCD"/>
    <property type="match status" value="2"/>
</dbReference>